<comment type="subcellular location">
    <subcellularLocation>
        <location evidence="1">Cell inner membrane</location>
        <topology evidence="1">Lipid-anchor</topology>
    </subcellularLocation>
</comment>
<keyword evidence="3" id="KW-0175">Coiled coil</keyword>
<evidence type="ECO:0000256" key="3">
    <source>
        <dbReference type="ARBA" id="ARBA00023054"/>
    </source>
</evidence>
<comment type="caution">
    <text evidence="8">The sequence shown here is derived from an EMBL/GenBank/DDBJ whole genome shotgun (WGS) entry which is preliminary data.</text>
</comment>
<dbReference type="EMBL" id="JBHRSJ010000016">
    <property type="protein sequence ID" value="MFC2972287.1"/>
    <property type="molecule type" value="Genomic_DNA"/>
</dbReference>
<dbReference type="NCBIfam" id="TIGR01730">
    <property type="entry name" value="RND_mfp"/>
    <property type="match status" value="1"/>
</dbReference>
<gene>
    <name evidence="8" type="ORF">ACFOJE_08715</name>
</gene>
<evidence type="ECO:0000313" key="9">
    <source>
        <dbReference type="Proteomes" id="UP001595457"/>
    </source>
</evidence>
<organism evidence="8 9">
    <name type="scientific">Azotobacter bryophylli</name>
    <dbReference type="NCBI Taxonomy" id="1986537"/>
    <lineage>
        <taxon>Bacteria</taxon>
        <taxon>Pseudomonadati</taxon>
        <taxon>Pseudomonadota</taxon>
        <taxon>Gammaproteobacteria</taxon>
        <taxon>Pseudomonadales</taxon>
        <taxon>Pseudomonadaceae</taxon>
        <taxon>Azotobacter</taxon>
    </lineage>
</organism>
<evidence type="ECO:0000259" key="5">
    <source>
        <dbReference type="Pfam" id="PF25917"/>
    </source>
</evidence>
<name>A0ABV7ASJ5_9GAMM</name>
<reference evidence="9" key="1">
    <citation type="journal article" date="2019" name="Int. J. Syst. Evol. Microbiol.">
        <title>The Global Catalogue of Microorganisms (GCM) 10K type strain sequencing project: providing services to taxonomists for standard genome sequencing and annotation.</title>
        <authorList>
            <consortium name="The Broad Institute Genomics Platform"/>
            <consortium name="The Broad Institute Genome Sequencing Center for Infectious Disease"/>
            <person name="Wu L."/>
            <person name="Ma J."/>
        </authorList>
    </citation>
    <scope>NUCLEOTIDE SEQUENCE [LARGE SCALE GENOMIC DNA]</scope>
    <source>
        <strain evidence="9">KCTC 62195</strain>
    </source>
</reference>
<dbReference type="InterPro" id="IPR058627">
    <property type="entry name" value="MdtA-like_C"/>
</dbReference>
<dbReference type="Gene3D" id="2.40.30.170">
    <property type="match status" value="1"/>
</dbReference>
<evidence type="ECO:0000313" key="8">
    <source>
        <dbReference type="EMBL" id="MFC2972287.1"/>
    </source>
</evidence>
<evidence type="ECO:0000256" key="1">
    <source>
        <dbReference type="ARBA" id="ARBA00004519"/>
    </source>
</evidence>
<proteinExistence type="inferred from homology"/>
<accession>A0ABV7ASJ5</accession>
<comment type="similarity">
    <text evidence="2">Belongs to the membrane fusion protein (MFP) (TC 8.A.1) family.</text>
</comment>
<evidence type="ECO:0000259" key="6">
    <source>
        <dbReference type="Pfam" id="PF25944"/>
    </source>
</evidence>
<dbReference type="Gene3D" id="2.40.50.100">
    <property type="match status" value="1"/>
</dbReference>
<dbReference type="InterPro" id="IPR006143">
    <property type="entry name" value="RND_pump_MFP"/>
</dbReference>
<dbReference type="Pfam" id="PF25944">
    <property type="entry name" value="Beta-barrel_RND"/>
    <property type="match status" value="1"/>
</dbReference>
<feature type="domain" description="Multidrug resistance protein MdtA-like barrel-sandwich hybrid" evidence="5">
    <location>
        <begin position="70"/>
        <end position="206"/>
    </location>
</feature>
<keyword evidence="9" id="KW-1185">Reference proteome</keyword>
<sequence length="397" mass="43138">MKSTDGWFGSLRAPTRVGWRLALLGLALLAGCGEEKQVATRAPTEVTAMTVTARDTPVTFEFVAQTQSSREVEIRARVAGFLEKRLYTEGELVKEGQVLFQMDRKPFEAELLSARGQLAQQEARWETAKLDLTRFRPLAARGAISQKQLDDAISSELQARASVLSAQGVLRTAELNLGYTTIVSPLTGLSSFAKKQEGSYVTPGEEGLLTSVAQMDPIYVNFSISENELLKYRSEMAAGRLKFPPNSEFEVEVVLADGSMVPERGRLNFADFSFSKETGTFLVRAVVANPNGLMRPGQFVRALLQGAARPNAILVPQRAVLQGAKSQYVWVIDPQGKPEQRVVDVGDWHGDDWFITQGLQVGERVVVDGAIRVAPGVPLKIVEAPTPAQPAAAAAGP</sequence>
<dbReference type="Pfam" id="PF25917">
    <property type="entry name" value="BSH_RND"/>
    <property type="match status" value="1"/>
</dbReference>
<feature type="domain" description="Multidrug resistance protein MdtA-like beta-barrel" evidence="6">
    <location>
        <begin position="217"/>
        <end position="305"/>
    </location>
</feature>
<dbReference type="PROSITE" id="PS51257">
    <property type="entry name" value="PROKAR_LIPOPROTEIN"/>
    <property type="match status" value="1"/>
</dbReference>
<dbReference type="Gene3D" id="2.40.420.20">
    <property type="match status" value="1"/>
</dbReference>
<protein>
    <submittedName>
        <fullName evidence="8">Efflux RND transporter periplasmic adaptor subunit</fullName>
    </submittedName>
</protein>
<dbReference type="Proteomes" id="UP001595457">
    <property type="component" value="Unassembled WGS sequence"/>
</dbReference>
<dbReference type="InterPro" id="IPR058626">
    <property type="entry name" value="MdtA-like_b-barrel"/>
</dbReference>
<dbReference type="InterPro" id="IPR058624">
    <property type="entry name" value="MdtA-like_HH"/>
</dbReference>
<dbReference type="SUPFAM" id="SSF111369">
    <property type="entry name" value="HlyD-like secretion proteins"/>
    <property type="match status" value="1"/>
</dbReference>
<evidence type="ECO:0000256" key="2">
    <source>
        <dbReference type="ARBA" id="ARBA00009477"/>
    </source>
</evidence>
<dbReference type="InterPro" id="IPR058625">
    <property type="entry name" value="MdtA-like_BSH"/>
</dbReference>
<dbReference type="RefSeq" id="WP_377813931.1">
    <property type="nucleotide sequence ID" value="NZ_JBHRSJ010000016.1"/>
</dbReference>
<feature type="domain" description="Multidrug resistance protein MdtA-like C-terminal permuted SH3" evidence="7">
    <location>
        <begin position="311"/>
        <end position="370"/>
    </location>
</feature>
<dbReference type="Pfam" id="PF25967">
    <property type="entry name" value="RND-MFP_C"/>
    <property type="match status" value="1"/>
</dbReference>
<dbReference type="PANTHER" id="PTHR30158">
    <property type="entry name" value="ACRA/E-RELATED COMPONENT OF DRUG EFFLUX TRANSPORTER"/>
    <property type="match status" value="1"/>
</dbReference>
<feature type="domain" description="Multidrug resistance protein MdtA-like alpha-helical hairpin" evidence="4">
    <location>
        <begin position="111"/>
        <end position="180"/>
    </location>
</feature>
<dbReference type="Pfam" id="PF25876">
    <property type="entry name" value="HH_MFP_RND"/>
    <property type="match status" value="1"/>
</dbReference>
<evidence type="ECO:0000259" key="4">
    <source>
        <dbReference type="Pfam" id="PF25876"/>
    </source>
</evidence>
<dbReference type="Gene3D" id="1.10.287.470">
    <property type="entry name" value="Helix hairpin bin"/>
    <property type="match status" value="1"/>
</dbReference>
<evidence type="ECO:0000259" key="7">
    <source>
        <dbReference type="Pfam" id="PF25967"/>
    </source>
</evidence>